<reference evidence="1 2" key="1">
    <citation type="submission" date="2021-03" db="EMBL/GenBank/DDBJ databases">
        <title>Sequencing the genomes of 1000 actinobacteria strains.</title>
        <authorList>
            <person name="Klenk H.-P."/>
        </authorList>
    </citation>
    <scope>NUCLEOTIDE SEQUENCE [LARGE SCALE GENOMIC DNA]</scope>
    <source>
        <strain evidence="1 2">DSM 45516</strain>
    </source>
</reference>
<dbReference type="RefSeq" id="WP_209887745.1">
    <property type="nucleotide sequence ID" value="NZ_JAGGMR010000001.1"/>
</dbReference>
<evidence type="ECO:0000313" key="2">
    <source>
        <dbReference type="Proteomes" id="UP001519325"/>
    </source>
</evidence>
<protein>
    <submittedName>
        <fullName evidence="1">Uncharacterized protein</fullName>
    </submittedName>
</protein>
<gene>
    <name evidence="1" type="ORF">BJ987_002185</name>
</gene>
<proteinExistence type="predicted"/>
<comment type="caution">
    <text evidence="1">The sequence shown here is derived from an EMBL/GenBank/DDBJ whole genome shotgun (WGS) entry which is preliminary data.</text>
</comment>
<dbReference type="Proteomes" id="UP001519325">
    <property type="component" value="Unassembled WGS sequence"/>
</dbReference>
<accession>A0ABS4QC51</accession>
<name>A0ABS4QC51_9NOCA</name>
<keyword evidence="2" id="KW-1185">Reference proteome</keyword>
<sequence>MNLIVIIGVAVVIVVGLLAVLLRSPGTDENQLTVADIRARLEKEAEAPADH</sequence>
<organism evidence="1 2">
    <name type="scientific">Nocardia goodfellowii</name>
    <dbReference type="NCBI Taxonomy" id="882446"/>
    <lineage>
        <taxon>Bacteria</taxon>
        <taxon>Bacillati</taxon>
        <taxon>Actinomycetota</taxon>
        <taxon>Actinomycetes</taxon>
        <taxon>Mycobacteriales</taxon>
        <taxon>Nocardiaceae</taxon>
        <taxon>Nocardia</taxon>
    </lineage>
</organism>
<dbReference type="EMBL" id="JAGGMR010000001">
    <property type="protein sequence ID" value="MBP2189284.1"/>
    <property type="molecule type" value="Genomic_DNA"/>
</dbReference>
<evidence type="ECO:0000313" key="1">
    <source>
        <dbReference type="EMBL" id="MBP2189284.1"/>
    </source>
</evidence>